<dbReference type="AlphaFoldDB" id="A0A350P360"/>
<dbReference type="Gene3D" id="1.10.357.10">
    <property type="entry name" value="Tetracycline Repressor, domain 2"/>
    <property type="match status" value="1"/>
</dbReference>
<reference evidence="2 3" key="1">
    <citation type="journal article" date="2018" name="Nat. Biotechnol.">
        <title>A standardized bacterial taxonomy based on genome phylogeny substantially revises the tree of life.</title>
        <authorList>
            <person name="Parks D.H."/>
            <person name="Chuvochina M."/>
            <person name="Waite D.W."/>
            <person name="Rinke C."/>
            <person name="Skarshewski A."/>
            <person name="Chaumeil P.A."/>
            <person name="Hugenholtz P."/>
        </authorList>
    </citation>
    <scope>NUCLEOTIDE SEQUENCE [LARGE SCALE GENOMIC DNA]</scope>
    <source>
        <strain evidence="2">UBA11978</strain>
    </source>
</reference>
<dbReference type="InterPro" id="IPR036271">
    <property type="entry name" value="Tet_transcr_reg_TetR-rel_C_sf"/>
</dbReference>
<proteinExistence type="predicted"/>
<dbReference type="Pfam" id="PF08362">
    <property type="entry name" value="TetR_C_3"/>
    <property type="match status" value="1"/>
</dbReference>
<dbReference type="GO" id="GO:0045892">
    <property type="term" value="P:negative regulation of DNA-templated transcription"/>
    <property type="evidence" value="ECO:0007669"/>
    <property type="project" value="InterPro"/>
</dbReference>
<evidence type="ECO:0000313" key="3">
    <source>
        <dbReference type="Proteomes" id="UP000263517"/>
    </source>
</evidence>
<evidence type="ECO:0000259" key="1">
    <source>
        <dbReference type="Pfam" id="PF08362"/>
    </source>
</evidence>
<comment type="caution">
    <text evidence="2">The sequence shown here is derived from an EMBL/GenBank/DDBJ whole genome shotgun (WGS) entry which is preliminary data.</text>
</comment>
<accession>A0A350P360</accession>
<sequence>AAGLIKPIDPKHLFFTIWAATQTYADFSTQIQLLLDKPSLTQEDFDDATQFLCQFVLSALGIKP</sequence>
<protein>
    <submittedName>
        <fullName evidence="2">TetR family transcriptional regulator</fullName>
    </submittedName>
</protein>
<gene>
    <name evidence="2" type="ORF">DCW74_08335</name>
</gene>
<organism evidence="2 3">
    <name type="scientific">Alteromonas australica</name>
    <dbReference type="NCBI Taxonomy" id="589873"/>
    <lineage>
        <taxon>Bacteria</taxon>
        <taxon>Pseudomonadati</taxon>
        <taxon>Pseudomonadota</taxon>
        <taxon>Gammaproteobacteria</taxon>
        <taxon>Alteromonadales</taxon>
        <taxon>Alteromonadaceae</taxon>
        <taxon>Alteromonas/Salinimonas group</taxon>
        <taxon>Alteromonas</taxon>
    </lineage>
</organism>
<feature type="domain" description="Transcription regulator YcdC C-terminal" evidence="1">
    <location>
        <begin position="2"/>
        <end position="61"/>
    </location>
</feature>
<dbReference type="Proteomes" id="UP000263517">
    <property type="component" value="Unassembled WGS sequence"/>
</dbReference>
<name>A0A350P360_9ALTE</name>
<dbReference type="SUPFAM" id="SSF48498">
    <property type="entry name" value="Tetracyclin repressor-like, C-terminal domain"/>
    <property type="match status" value="1"/>
</dbReference>
<dbReference type="InterPro" id="IPR013573">
    <property type="entry name" value="Tscrpt_reg_YcdC_C"/>
</dbReference>
<dbReference type="EMBL" id="DNAN01000288">
    <property type="protein sequence ID" value="HAW75727.1"/>
    <property type="molecule type" value="Genomic_DNA"/>
</dbReference>
<feature type="non-terminal residue" evidence="2">
    <location>
        <position position="1"/>
    </location>
</feature>
<evidence type="ECO:0000313" key="2">
    <source>
        <dbReference type="EMBL" id="HAW75727.1"/>
    </source>
</evidence>